<evidence type="ECO:0000256" key="1">
    <source>
        <dbReference type="SAM" id="Phobius"/>
    </source>
</evidence>
<dbReference type="EMBL" id="ASAD01000035">
    <property type="protein sequence ID" value="EON90533.1"/>
    <property type="molecule type" value="Genomic_DNA"/>
</dbReference>
<accession>R8AW32</accession>
<dbReference type="Proteomes" id="UP000016540">
    <property type="component" value="Unassembled WGS sequence"/>
</dbReference>
<keyword evidence="3" id="KW-1185">Reference proteome</keyword>
<keyword evidence="1" id="KW-0812">Transmembrane</keyword>
<keyword evidence="1" id="KW-0472">Membrane</keyword>
<proteinExistence type="predicted"/>
<sequence length="156" mass="16916">PPLRGSKPAREPGVTCMNYRCDSDLSKDIVLARASSFVEYDTWYSRPKEIDGRVEGSRIQLTRRGGFFHFPGRGRFDGFVQEIDGKACIVGKLSDPSLATGVGIVLGALGVATMFAQGFSLFGFVACGLLSLGGYALVKRDHIRIREALEDIAGNK</sequence>
<evidence type="ECO:0000313" key="2">
    <source>
        <dbReference type="EMBL" id="EON90533.1"/>
    </source>
</evidence>
<feature type="non-terminal residue" evidence="2">
    <location>
        <position position="1"/>
    </location>
</feature>
<organism evidence="2 3">
    <name type="scientific">Marinobacter lipolyticus SM19</name>
    <dbReference type="NCBI Taxonomy" id="1318628"/>
    <lineage>
        <taxon>Bacteria</taxon>
        <taxon>Pseudomonadati</taxon>
        <taxon>Pseudomonadota</taxon>
        <taxon>Gammaproteobacteria</taxon>
        <taxon>Pseudomonadales</taxon>
        <taxon>Marinobacteraceae</taxon>
        <taxon>Marinobacter</taxon>
    </lineage>
</organism>
<dbReference type="AlphaFoldDB" id="R8AW32"/>
<dbReference type="HOGENOM" id="CLU_1690477_0_0_6"/>
<protein>
    <submittedName>
        <fullName evidence="2">Uncharacterized protein</fullName>
    </submittedName>
</protein>
<comment type="caution">
    <text evidence="2">The sequence shown here is derived from an EMBL/GenBank/DDBJ whole genome shotgun (WGS) entry which is preliminary data.</text>
</comment>
<evidence type="ECO:0000313" key="3">
    <source>
        <dbReference type="Proteomes" id="UP000016540"/>
    </source>
</evidence>
<name>R8AW32_9GAMM</name>
<keyword evidence="1" id="KW-1133">Transmembrane helix</keyword>
<gene>
    <name evidence="2" type="ORF">MARLIPOL_18283</name>
</gene>
<dbReference type="PATRIC" id="fig|1318628.3.peg.3637"/>
<dbReference type="RefSeq" id="WP_012140502.1">
    <property type="nucleotide sequence ID" value="NZ_KE007315.1"/>
</dbReference>
<feature type="transmembrane region" description="Helical" evidence="1">
    <location>
        <begin position="121"/>
        <end position="138"/>
    </location>
</feature>
<reference evidence="2 3" key="1">
    <citation type="journal article" date="2013" name="Genome Announc.">
        <title>Draft Genome Sequence of the Moderately Halophilic Bacterium Marinobacter lipolyticus Strain SM19.</title>
        <authorList>
            <person name="Papke R.T."/>
            <person name="de la Haba R.R."/>
            <person name="Infante-Dominguez C."/>
            <person name="Perez D."/>
            <person name="Sanchez-Porro C."/>
            <person name="Lapierre P."/>
            <person name="Ventosa A."/>
        </authorList>
    </citation>
    <scope>NUCLEOTIDE SEQUENCE [LARGE SCALE GENOMIC DNA]</scope>
    <source>
        <strain evidence="2 3">SM19</strain>
    </source>
</reference>